<dbReference type="PANTHER" id="PTHR43788">
    <property type="entry name" value="DNA2/NAM7 HELICASE FAMILY MEMBER"/>
    <property type="match status" value="1"/>
</dbReference>
<dbReference type="EC" id="3.6.4.12" evidence="4"/>
<feature type="compositionally biased region" description="Basic residues" evidence="11">
    <location>
        <begin position="794"/>
        <end position="809"/>
    </location>
</feature>
<feature type="compositionally biased region" description="Polar residues" evidence="11">
    <location>
        <begin position="129"/>
        <end position="139"/>
    </location>
</feature>
<feature type="region of interest" description="Disordered" evidence="11">
    <location>
        <begin position="774"/>
        <end position="825"/>
    </location>
</feature>
<name>T1J117_STRMM</name>
<dbReference type="GO" id="GO:0016787">
    <property type="term" value="F:hydrolase activity"/>
    <property type="evidence" value="ECO:0007669"/>
    <property type="project" value="UniProtKB-KW"/>
</dbReference>
<dbReference type="PhylomeDB" id="T1J117"/>
<evidence type="ECO:0000256" key="10">
    <source>
        <dbReference type="ARBA" id="ARBA00023242"/>
    </source>
</evidence>
<evidence type="ECO:0000256" key="2">
    <source>
        <dbReference type="ARBA" id="ARBA00004496"/>
    </source>
</evidence>
<evidence type="ECO:0000256" key="7">
    <source>
        <dbReference type="ARBA" id="ARBA00022801"/>
    </source>
</evidence>
<comment type="similarity">
    <text evidence="3">Belongs to the DNA2/NAM7 helicase family.</text>
</comment>
<feature type="compositionally biased region" description="Polar residues" evidence="11">
    <location>
        <begin position="815"/>
        <end position="825"/>
    </location>
</feature>
<feature type="compositionally biased region" description="Basic and acidic residues" evidence="11">
    <location>
        <begin position="140"/>
        <end position="157"/>
    </location>
</feature>
<feature type="domain" description="AAA+ ATPase" evidence="12">
    <location>
        <begin position="379"/>
        <end position="535"/>
    </location>
</feature>
<dbReference type="InterPro" id="IPR041677">
    <property type="entry name" value="DNA2/NAM7_AAA_11"/>
</dbReference>
<evidence type="ECO:0000256" key="3">
    <source>
        <dbReference type="ARBA" id="ARBA00007913"/>
    </source>
</evidence>
<dbReference type="InterPro" id="IPR050534">
    <property type="entry name" value="Coronavir_polyprotein_1ab"/>
</dbReference>
<comment type="subcellular location">
    <subcellularLocation>
        <location evidence="2">Cytoplasm</location>
    </subcellularLocation>
    <subcellularLocation>
        <location evidence="1">Nucleus</location>
    </subcellularLocation>
</comment>
<evidence type="ECO:0000313" key="13">
    <source>
        <dbReference type="EnsemblMetazoa" id="SMAR007232-PA"/>
    </source>
</evidence>
<evidence type="ECO:0000256" key="8">
    <source>
        <dbReference type="ARBA" id="ARBA00022806"/>
    </source>
</evidence>
<dbReference type="GO" id="GO:0005737">
    <property type="term" value="C:cytoplasm"/>
    <property type="evidence" value="ECO:0007669"/>
    <property type="project" value="UniProtKB-SubCell"/>
</dbReference>
<organism evidence="13 14">
    <name type="scientific">Strigamia maritima</name>
    <name type="common">European centipede</name>
    <name type="synonym">Geophilus maritimus</name>
    <dbReference type="NCBI Taxonomy" id="126957"/>
    <lineage>
        <taxon>Eukaryota</taxon>
        <taxon>Metazoa</taxon>
        <taxon>Ecdysozoa</taxon>
        <taxon>Arthropoda</taxon>
        <taxon>Myriapoda</taxon>
        <taxon>Chilopoda</taxon>
        <taxon>Pleurostigmophora</taxon>
        <taxon>Geophilomorpha</taxon>
        <taxon>Linotaeniidae</taxon>
        <taxon>Strigamia</taxon>
    </lineage>
</organism>
<keyword evidence="5" id="KW-0963">Cytoplasm</keyword>
<dbReference type="OMA" id="TIIHGPP"/>
<dbReference type="AlphaFoldDB" id="T1J117"/>
<dbReference type="PANTHER" id="PTHR43788:SF8">
    <property type="entry name" value="DNA-BINDING PROTEIN SMUBP-2"/>
    <property type="match status" value="1"/>
</dbReference>
<dbReference type="Proteomes" id="UP000014500">
    <property type="component" value="Unassembled WGS sequence"/>
</dbReference>
<keyword evidence="9" id="KW-0067">ATP-binding</keyword>
<feature type="region of interest" description="Disordered" evidence="11">
    <location>
        <begin position="129"/>
        <end position="158"/>
    </location>
</feature>
<evidence type="ECO:0000259" key="12">
    <source>
        <dbReference type="SMART" id="SM00382"/>
    </source>
</evidence>
<dbReference type="InterPro" id="IPR003593">
    <property type="entry name" value="AAA+_ATPase"/>
</dbReference>
<dbReference type="GO" id="GO:0003723">
    <property type="term" value="F:RNA binding"/>
    <property type="evidence" value="ECO:0007669"/>
    <property type="project" value="InterPro"/>
</dbReference>
<dbReference type="GO" id="GO:0043139">
    <property type="term" value="F:5'-3' DNA helicase activity"/>
    <property type="evidence" value="ECO:0007669"/>
    <property type="project" value="TreeGrafter"/>
</dbReference>
<dbReference type="GO" id="GO:0005634">
    <property type="term" value="C:nucleus"/>
    <property type="evidence" value="ECO:0007669"/>
    <property type="project" value="UniProtKB-SubCell"/>
</dbReference>
<accession>T1J117</accession>
<dbReference type="SUPFAM" id="SSF52540">
    <property type="entry name" value="P-loop containing nucleoside triphosphate hydrolases"/>
    <property type="match status" value="1"/>
</dbReference>
<dbReference type="HOGENOM" id="CLU_001666_8_2_1"/>
<dbReference type="Gene3D" id="2.40.30.270">
    <property type="match status" value="1"/>
</dbReference>
<protein>
    <recommendedName>
        <fullName evidence="4">DNA helicase</fullName>
        <ecNumber evidence="4">3.6.4.12</ecNumber>
    </recommendedName>
</protein>
<dbReference type="CDD" id="cd18808">
    <property type="entry name" value="SF1_C_Upf1"/>
    <property type="match status" value="1"/>
</dbReference>
<dbReference type="Pfam" id="PF21138">
    <property type="entry name" value="SMUBP-2_HCS1_1B"/>
    <property type="match status" value="1"/>
</dbReference>
<dbReference type="Pfam" id="PF13087">
    <property type="entry name" value="AAA_12"/>
    <property type="match status" value="1"/>
</dbReference>
<evidence type="ECO:0000256" key="6">
    <source>
        <dbReference type="ARBA" id="ARBA00022741"/>
    </source>
</evidence>
<reference evidence="14" key="1">
    <citation type="submission" date="2011-05" db="EMBL/GenBank/DDBJ databases">
        <authorList>
            <person name="Richards S.R."/>
            <person name="Qu J."/>
            <person name="Jiang H."/>
            <person name="Jhangiani S.N."/>
            <person name="Agravi P."/>
            <person name="Goodspeed R."/>
            <person name="Gross S."/>
            <person name="Mandapat C."/>
            <person name="Jackson L."/>
            <person name="Mathew T."/>
            <person name="Pu L."/>
            <person name="Thornton R."/>
            <person name="Saada N."/>
            <person name="Wilczek-Boney K.B."/>
            <person name="Lee S."/>
            <person name="Kovar C."/>
            <person name="Wu Y."/>
            <person name="Scherer S.E."/>
            <person name="Worley K.C."/>
            <person name="Muzny D.M."/>
            <person name="Gibbs R."/>
        </authorList>
    </citation>
    <scope>NUCLEOTIDE SEQUENCE</scope>
    <source>
        <strain evidence="14">Brora</strain>
    </source>
</reference>
<dbReference type="Gene3D" id="3.40.50.300">
    <property type="entry name" value="P-loop containing nucleotide triphosphate hydrolases"/>
    <property type="match status" value="2"/>
</dbReference>
<sequence>MMFLVVPYRVSAWYGSENIFANSPHSTYVPSSIQTTNSAQVSLTRPVSLTTAANHTLYGGTGSSPSQNKLLTHYSTGMDYNTTLSQVLNPSWQPTTNPNIQSVCSRHYAKMLPHVGTVSVSVYKPHTVLDNSADQNEQMESQRKTKEYAETKQHATHSDIAPAMKSLSNVLRGGVKLDAMLELEIHTVRQRQRPTTKQYQDVSVKQLEQRGICILKLRISCRFTDFHGRSVFSFAPLCPENSLSAHQITNDDIVGVNYYQKDNNMDLSKPLASGVVIKNDKNFVNVAFDQSFDQVDLNDIDSVQYQLLKLTNEVSYRRIKDALEDLRKYNGSTANHLINVLFNNSAPSDPLNVINDDVVFFNENLDSLQKEAVKFALKQKEIAVVHGPPGTGKTTTLIEIILQSNKLEQKILACAPSNVAVDNLVELLADYNVDMIRIGHPARFISKVQPFALDTAVLSNSSYGRIIQDKSSGNDRQQAVHEAGFLYEELKTWEAKATKELLERTSIVLATLTSAHVDGPLKHVLMEHFDLVVIDECSQGMEAECWIPLLRAPKCILAGDHLELPPTIVSKKAAEEGLALSLMERQISIHGNKIGRMLTTQYRMHELIMQWSSKNLYEDKLSAHSSVCTHLLKDLPDVNENEDTSTPILFFDTATGLASKGNESEADTEADIAAAHVRNLISYGVKATDIGVVTSYNLQVTELLRLRLSSEFPGVEIRSVDGFQGREKEAIVITMKGDVGFLDEIRRLNVAITRARRHLAIICDSDSVSQHPTSKLKELLTKHSPTRSQQQICQKKRRSQKRKPKHPLCKRFQDSHNLGNQKLNN</sequence>
<dbReference type="InterPro" id="IPR048761">
    <property type="entry name" value="SMUBP-2_HCS1_1B"/>
</dbReference>
<keyword evidence="7" id="KW-0378">Hydrolase</keyword>
<dbReference type="InterPro" id="IPR027417">
    <property type="entry name" value="P-loop_NTPase"/>
</dbReference>
<keyword evidence="14" id="KW-1185">Reference proteome</keyword>
<evidence type="ECO:0000256" key="9">
    <source>
        <dbReference type="ARBA" id="ARBA00022840"/>
    </source>
</evidence>
<evidence type="ECO:0000256" key="5">
    <source>
        <dbReference type="ARBA" id="ARBA00022490"/>
    </source>
</evidence>
<dbReference type="CDD" id="cd18044">
    <property type="entry name" value="DEXXQc_SMUBP2"/>
    <property type="match status" value="1"/>
</dbReference>
<evidence type="ECO:0000256" key="4">
    <source>
        <dbReference type="ARBA" id="ARBA00012551"/>
    </source>
</evidence>
<dbReference type="GO" id="GO:0005524">
    <property type="term" value="F:ATP binding"/>
    <property type="evidence" value="ECO:0007669"/>
    <property type="project" value="UniProtKB-KW"/>
</dbReference>
<dbReference type="eggNOG" id="KOG1803">
    <property type="taxonomic scope" value="Eukaryota"/>
</dbReference>
<dbReference type="EMBL" id="JH431750">
    <property type="status" value="NOT_ANNOTATED_CDS"/>
    <property type="molecule type" value="Genomic_DNA"/>
</dbReference>
<evidence type="ECO:0000256" key="11">
    <source>
        <dbReference type="SAM" id="MobiDB-lite"/>
    </source>
</evidence>
<keyword evidence="8" id="KW-0347">Helicase</keyword>
<dbReference type="EnsemblMetazoa" id="SMAR007232-RA">
    <property type="protein sequence ID" value="SMAR007232-PA"/>
    <property type="gene ID" value="SMAR007232"/>
</dbReference>
<reference evidence="13" key="2">
    <citation type="submission" date="2015-02" db="UniProtKB">
        <authorList>
            <consortium name="EnsemblMetazoa"/>
        </authorList>
    </citation>
    <scope>IDENTIFICATION</scope>
</reference>
<keyword evidence="10" id="KW-0539">Nucleus</keyword>
<evidence type="ECO:0000256" key="1">
    <source>
        <dbReference type="ARBA" id="ARBA00004123"/>
    </source>
</evidence>
<dbReference type="Pfam" id="PF13086">
    <property type="entry name" value="AAA_11"/>
    <property type="match status" value="2"/>
</dbReference>
<dbReference type="SMART" id="SM00382">
    <property type="entry name" value="AAA"/>
    <property type="match status" value="1"/>
</dbReference>
<dbReference type="InterPro" id="IPR041679">
    <property type="entry name" value="DNA2/NAM7-like_C"/>
</dbReference>
<dbReference type="InterPro" id="IPR047187">
    <property type="entry name" value="SF1_C_Upf1"/>
</dbReference>
<keyword evidence="6" id="KW-0547">Nucleotide-binding</keyword>
<proteinExistence type="inferred from homology"/>
<evidence type="ECO:0000313" key="14">
    <source>
        <dbReference type="Proteomes" id="UP000014500"/>
    </source>
</evidence>